<feature type="transmembrane region" description="Helical" evidence="1">
    <location>
        <begin position="211"/>
        <end position="233"/>
    </location>
</feature>
<organism evidence="2 3">
    <name type="scientific">Sphingobium yanoikuyae</name>
    <name type="common">Sphingomonas yanoikuyae</name>
    <dbReference type="NCBI Taxonomy" id="13690"/>
    <lineage>
        <taxon>Bacteria</taxon>
        <taxon>Pseudomonadati</taxon>
        <taxon>Pseudomonadota</taxon>
        <taxon>Alphaproteobacteria</taxon>
        <taxon>Sphingomonadales</taxon>
        <taxon>Sphingomonadaceae</taxon>
        <taxon>Sphingobium</taxon>
    </lineage>
</organism>
<keyword evidence="1" id="KW-0472">Membrane</keyword>
<keyword evidence="1" id="KW-0812">Transmembrane</keyword>
<dbReference type="Proteomes" id="UP000028534">
    <property type="component" value="Unassembled WGS sequence"/>
</dbReference>
<dbReference type="eggNOG" id="COG3182">
    <property type="taxonomic scope" value="Bacteria"/>
</dbReference>
<sequence>MMRPVLLLHRWLGILIGAVMTLWCLSGFVMLYVDYPRLTPAAQLGGLTPLNLSAGRAGMLPDAMMLSVARIEMMAGRPVLRVTPALDPTRAIPQMRVSAGTHDWASGKAVEQVDPQNIHTIASDFGRNSAIAGPVGQVAQTEMDQWTVQTWRRNAPLYRVDYADAAGTQAYVSGRSGEVVQITTRFQRFWGWLGAVPHWLYPTILRQDGALWSQVVIWTSLIGCFLTITGLWVGIARLRRRRDGSIGSPYRGLWWWHHMAGLFFGIVTLTWVASGLLSMNPWGLLDSEAMMTQRQRLNGDFAWGDARRAIAALPALPTGIVRLEVVPVAGAIHLVAIDRAGKAQRFDAAGRPAALSEAGLRAALQDGSPIGSIVLLRQEDAYHYGHKASVALPVWRVILADGQATRLYVDPASGRLIRAFDRNGRAFRWLQDGLHRLDFPLLRTRPWWDLIVLPLLAMVTLVCGTGTWMGLSKLRRDLRRVRNRRRRARAVRPLIGETA</sequence>
<comment type="caution">
    <text evidence="2">The sequence shown here is derived from an EMBL/GenBank/DDBJ whole genome shotgun (WGS) entry which is preliminary data.</text>
</comment>
<evidence type="ECO:0000256" key="1">
    <source>
        <dbReference type="SAM" id="Phobius"/>
    </source>
</evidence>
<proteinExistence type="predicted"/>
<reference evidence="2 3" key="1">
    <citation type="submission" date="2014-03" db="EMBL/GenBank/DDBJ databases">
        <title>Genome sequence of Sphingobium yanoikuyae B1.</title>
        <authorList>
            <person name="Gan H.M."/>
            <person name="Gan H.Y."/>
            <person name="Savka M.A."/>
        </authorList>
    </citation>
    <scope>NUCLEOTIDE SEQUENCE [LARGE SCALE GENOMIC DNA]</scope>
    <source>
        <strain evidence="2 3">B1</strain>
    </source>
</reference>
<evidence type="ECO:0000313" key="2">
    <source>
        <dbReference type="EMBL" id="KEZ17424.1"/>
    </source>
</evidence>
<dbReference type="STRING" id="13690.AX777_00040"/>
<dbReference type="PANTHER" id="PTHR34219">
    <property type="entry name" value="IRON-REGULATED INNER MEMBRANE PROTEIN-RELATED"/>
    <property type="match status" value="1"/>
</dbReference>
<name>A0A084EHI2_SPHYA</name>
<dbReference type="PANTHER" id="PTHR34219:SF6">
    <property type="entry name" value="BLR3280 PROTEIN"/>
    <property type="match status" value="1"/>
</dbReference>
<accession>A0A084EHI2</accession>
<dbReference type="InterPro" id="IPR005625">
    <property type="entry name" value="PepSY-ass_TM"/>
</dbReference>
<evidence type="ECO:0000313" key="3">
    <source>
        <dbReference type="Proteomes" id="UP000028534"/>
    </source>
</evidence>
<dbReference type="RefSeq" id="WP_037521134.1">
    <property type="nucleotide sequence ID" value="NZ_JGVR01000022.1"/>
</dbReference>
<dbReference type="PATRIC" id="fig|13690.10.peg.3508"/>
<gene>
    <name evidence="2" type="ORF">CP98_03426</name>
</gene>
<keyword evidence="1" id="KW-1133">Transmembrane helix</keyword>
<dbReference type="AlphaFoldDB" id="A0A084EHI2"/>
<protein>
    <submittedName>
        <fullName evidence="2">PepSY-associated TM helix</fullName>
    </submittedName>
</protein>
<feature type="transmembrane region" description="Helical" evidence="1">
    <location>
        <begin position="447"/>
        <end position="471"/>
    </location>
</feature>
<feature type="transmembrane region" description="Helical" evidence="1">
    <location>
        <begin position="12"/>
        <end position="33"/>
    </location>
</feature>
<feature type="transmembrane region" description="Helical" evidence="1">
    <location>
        <begin position="254"/>
        <end position="277"/>
    </location>
</feature>
<dbReference type="EMBL" id="JGVR01000022">
    <property type="protein sequence ID" value="KEZ17424.1"/>
    <property type="molecule type" value="Genomic_DNA"/>
</dbReference>